<evidence type="ECO:0000256" key="4">
    <source>
        <dbReference type="ARBA" id="ARBA00022679"/>
    </source>
</evidence>
<dbReference type="AlphaFoldDB" id="A0A0N0V646"/>
<dbReference type="InterPro" id="IPR017892">
    <property type="entry name" value="Pkinase_C"/>
</dbReference>
<dbReference type="GO" id="GO:0106310">
    <property type="term" value="F:protein serine kinase activity"/>
    <property type="evidence" value="ECO:0007669"/>
    <property type="project" value="RHEA"/>
</dbReference>
<comment type="catalytic activity">
    <reaction evidence="8">
        <text>L-threonyl-[protein] + ATP = O-phospho-L-threonyl-[protein] + ADP + H(+)</text>
        <dbReference type="Rhea" id="RHEA:46608"/>
        <dbReference type="Rhea" id="RHEA-COMP:11060"/>
        <dbReference type="Rhea" id="RHEA-COMP:11605"/>
        <dbReference type="ChEBI" id="CHEBI:15378"/>
        <dbReference type="ChEBI" id="CHEBI:30013"/>
        <dbReference type="ChEBI" id="CHEBI:30616"/>
        <dbReference type="ChEBI" id="CHEBI:61977"/>
        <dbReference type="ChEBI" id="CHEBI:456216"/>
        <dbReference type="EC" id="2.7.11.1"/>
    </reaction>
</comment>
<feature type="region of interest" description="Disordered" evidence="11">
    <location>
        <begin position="264"/>
        <end position="317"/>
    </location>
</feature>
<keyword evidence="2" id="KW-0723">Serine/threonine-protein kinase</keyword>
<dbReference type="Gene3D" id="2.60.40.150">
    <property type="entry name" value="C2 domain"/>
    <property type="match status" value="1"/>
</dbReference>
<dbReference type="PROSITE" id="PS00107">
    <property type="entry name" value="PROTEIN_KINASE_ATP"/>
    <property type="match status" value="1"/>
</dbReference>
<protein>
    <recommendedName>
        <fullName evidence="1">non-specific serine/threonine protein kinase</fullName>
        <ecNumber evidence="1">2.7.11.1</ecNumber>
    </recommendedName>
</protein>
<evidence type="ECO:0000256" key="1">
    <source>
        <dbReference type="ARBA" id="ARBA00012513"/>
    </source>
</evidence>
<feature type="binding site" evidence="10">
    <location>
        <position position="535"/>
    </location>
    <ligand>
        <name>ATP</name>
        <dbReference type="ChEBI" id="CHEBI:30616"/>
    </ligand>
</feature>
<evidence type="ECO:0000256" key="9">
    <source>
        <dbReference type="ARBA" id="ARBA00048679"/>
    </source>
</evidence>
<evidence type="ECO:0000256" key="3">
    <source>
        <dbReference type="ARBA" id="ARBA00022553"/>
    </source>
</evidence>
<dbReference type="Pfam" id="PF00433">
    <property type="entry name" value="Pkinase_C"/>
    <property type="match status" value="1"/>
</dbReference>
<dbReference type="EMBL" id="JXCE01000184">
    <property type="protein sequence ID" value="KPA39585.1"/>
    <property type="molecule type" value="Genomic_DNA"/>
</dbReference>
<dbReference type="SUPFAM" id="SSF49562">
    <property type="entry name" value="C2 domain (Calcium/lipid-binding domain, CaLB)"/>
    <property type="match status" value="1"/>
</dbReference>
<feature type="compositionally biased region" description="Low complexity" evidence="11">
    <location>
        <begin position="271"/>
        <end position="289"/>
    </location>
</feature>
<dbReference type="PROSITE" id="PS50011">
    <property type="entry name" value="PROTEIN_KINASE_DOM"/>
    <property type="match status" value="1"/>
</dbReference>
<keyword evidence="3" id="KW-0597">Phosphoprotein</keyword>
<evidence type="ECO:0000259" key="13">
    <source>
        <dbReference type="PROSITE" id="PS50011"/>
    </source>
</evidence>
<feature type="region of interest" description="Disordered" evidence="11">
    <location>
        <begin position="22"/>
        <end position="249"/>
    </location>
</feature>
<dbReference type="PROSITE" id="PS50004">
    <property type="entry name" value="C2"/>
    <property type="match status" value="1"/>
</dbReference>
<dbReference type="InterPro" id="IPR008271">
    <property type="entry name" value="Ser/Thr_kinase_AS"/>
</dbReference>
<proteinExistence type="predicted"/>
<evidence type="ECO:0000259" key="12">
    <source>
        <dbReference type="PROSITE" id="PS50004"/>
    </source>
</evidence>
<dbReference type="Pfam" id="PF00168">
    <property type="entry name" value="C2"/>
    <property type="match status" value="1"/>
</dbReference>
<dbReference type="PANTHER" id="PTHR24351">
    <property type="entry name" value="RIBOSOMAL PROTEIN S6 KINASE"/>
    <property type="match status" value="1"/>
</dbReference>
<dbReference type="InterPro" id="IPR000008">
    <property type="entry name" value="C2_dom"/>
</dbReference>
<reference evidence="15 16" key="1">
    <citation type="submission" date="2015-04" db="EMBL/GenBank/DDBJ databases">
        <title>The draft genome sequence of Fusarium langsethiae, a T-2/HT-2 mycotoxin producer.</title>
        <authorList>
            <person name="Lysoe E."/>
            <person name="Divon H.H."/>
            <person name="Terzi V."/>
            <person name="Orru L."/>
            <person name="Lamontanara A."/>
            <person name="Kolseth A.-K."/>
            <person name="Frandsen R.J."/>
            <person name="Nielsen K."/>
            <person name="Thrane U."/>
        </authorList>
    </citation>
    <scope>NUCLEOTIDE SEQUENCE [LARGE SCALE GENOMIC DNA]</scope>
    <source>
        <strain evidence="15 16">Fl201059</strain>
    </source>
</reference>
<dbReference type="GO" id="GO:0005524">
    <property type="term" value="F:ATP binding"/>
    <property type="evidence" value="ECO:0007669"/>
    <property type="project" value="UniProtKB-UniRule"/>
</dbReference>
<dbReference type="CDD" id="cd05586">
    <property type="entry name" value="STKc_Sck1_like"/>
    <property type="match status" value="1"/>
</dbReference>
<evidence type="ECO:0000256" key="5">
    <source>
        <dbReference type="ARBA" id="ARBA00022741"/>
    </source>
</evidence>
<dbReference type="InterPro" id="IPR000719">
    <property type="entry name" value="Prot_kinase_dom"/>
</dbReference>
<feature type="domain" description="C2" evidence="12">
    <location>
        <begin position="301"/>
        <end position="469"/>
    </location>
</feature>
<dbReference type="InterPro" id="IPR017441">
    <property type="entry name" value="Protein_kinase_ATP_BS"/>
</dbReference>
<comment type="catalytic activity">
    <reaction evidence="9">
        <text>L-seryl-[protein] + ATP = O-phospho-L-seryl-[protein] + ADP + H(+)</text>
        <dbReference type="Rhea" id="RHEA:17989"/>
        <dbReference type="Rhea" id="RHEA-COMP:9863"/>
        <dbReference type="Rhea" id="RHEA-COMP:11604"/>
        <dbReference type="ChEBI" id="CHEBI:15378"/>
        <dbReference type="ChEBI" id="CHEBI:29999"/>
        <dbReference type="ChEBI" id="CHEBI:30616"/>
        <dbReference type="ChEBI" id="CHEBI:83421"/>
        <dbReference type="ChEBI" id="CHEBI:456216"/>
        <dbReference type="EC" id="2.7.11.1"/>
    </reaction>
</comment>
<dbReference type="SMART" id="SM00239">
    <property type="entry name" value="C2"/>
    <property type="match status" value="1"/>
</dbReference>
<dbReference type="InterPro" id="IPR000961">
    <property type="entry name" value="AGC-kinase_C"/>
</dbReference>
<dbReference type="SUPFAM" id="SSF56112">
    <property type="entry name" value="Protein kinase-like (PK-like)"/>
    <property type="match status" value="1"/>
</dbReference>
<dbReference type="SMART" id="SM00220">
    <property type="entry name" value="S_TKc"/>
    <property type="match status" value="1"/>
</dbReference>
<keyword evidence="7 10" id="KW-0067">ATP-binding</keyword>
<evidence type="ECO:0000256" key="8">
    <source>
        <dbReference type="ARBA" id="ARBA00047899"/>
    </source>
</evidence>
<dbReference type="Gene3D" id="3.30.200.20">
    <property type="entry name" value="Phosphorylase Kinase, domain 1"/>
    <property type="match status" value="1"/>
</dbReference>
<dbReference type="Proteomes" id="UP000037904">
    <property type="component" value="Unassembled WGS sequence"/>
</dbReference>
<evidence type="ECO:0000256" key="11">
    <source>
        <dbReference type="SAM" id="MobiDB-lite"/>
    </source>
</evidence>
<gene>
    <name evidence="15" type="ORF">FLAG1_07554</name>
</gene>
<feature type="compositionally biased region" description="Low complexity" evidence="11">
    <location>
        <begin position="70"/>
        <end position="84"/>
    </location>
</feature>
<dbReference type="SMART" id="SM00133">
    <property type="entry name" value="S_TK_X"/>
    <property type="match status" value="1"/>
</dbReference>
<dbReference type="InterPro" id="IPR011009">
    <property type="entry name" value="Kinase-like_dom_sf"/>
</dbReference>
<evidence type="ECO:0000313" key="15">
    <source>
        <dbReference type="EMBL" id="KPA39585.1"/>
    </source>
</evidence>
<dbReference type="PROSITE" id="PS51285">
    <property type="entry name" value="AGC_KINASE_CTER"/>
    <property type="match status" value="1"/>
</dbReference>
<keyword evidence="6 15" id="KW-0418">Kinase</keyword>
<name>A0A0N0V646_FUSLA</name>
<dbReference type="EC" id="2.7.11.1" evidence="1"/>
<feature type="compositionally biased region" description="Polar residues" evidence="11">
    <location>
        <begin position="183"/>
        <end position="209"/>
    </location>
</feature>
<keyword evidence="5 10" id="KW-0547">Nucleotide-binding</keyword>
<dbReference type="GO" id="GO:0004674">
    <property type="term" value="F:protein serine/threonine kinase activity"/>
    <property type="evidence" value="ECO:0007669"/>
    <property type="project" value="UniProtKB-KW"/>
</dbReference>
<feature type="region of interest" description="Disordered" evidence="11">
    <location>
        <begin position="388"/>
        <end position="414"/>
    </location>
</feature>
<dbReference type="Pfam" id="PF00069">
    <property type="entry name" value="Pkinase"/>
    <property type="match status" value="1"/>
</dbReference>
<dbReference type="FunFam" id="3.30.200.20:FF:000116">
    <property type="entry name" value="Non-specific serine/threonine protein kinase"/>
    <property type="match status" value="1"/>
</dbReference>
<feature type="region of interest" description="Disordered" evidence="11">
    <location>
        <begin position="857"/>
        <end position="880"/>
    </location>
</feature>
<dbReference type="InterPro" id="IPR035892">
    <property type="entry name" value="C2_domain_sf"/>
</dbReference>
<dbReference type="Gene3D" id="1.10.510.10">
    <property type="entry name" value="Transferase(Phosphotransferase) domain 1"/>
    <property type="match status" value="1"/>
</dbReference>
<feature type="compositionally biased region" description="Low complexity" evidence="11">
    <location>
        <begin position="154"/>
        <end position="168"/>
    </location>
</feature>
<dbReference type="FunFam" id="1.10.510.10:FF:000008">
    <property type="entry name" value="Non-specific serine/threonine protein kinase"/>
    <property type="match status" value="1"/>
</dbReference>
<accession>A0A0N0V646</accession>
<sequence length="912" mass="100199">MTGTETSNAGGGFDLLRRATQAMMSRSAADEDNADHIGVDTPRSGVATPQPDLQDKRLPSIMSYFGQVRNHPSAPSSNPNSSQSDTTLDGILVQTAPPTDLQLQVHPEGSTRGCDSSAFDRPPLQHESLDRMPSTTQRDEHNLSNPYPTPPTSQPSSSGGSISQDMISADSGAHGRAAVEPKSLTQQAQSKKPTASPFTTTHFQTSNDPSLPELDSSKNAAHTKDSIQPSHPEPGAADSDTSEVAAPGKWNFLNGLKELTRMTFKSGNSTPTRAMSAARPSASERAPSSGRTSHDSAEVSGAQTPRSSGGAQAPAAKGKLTIKINEARGLRKSRDPYVVVVFQRSELISGGPHHIDEEDNLSIDPPPAHGGIAIQRSGSDSGRPLAIPMRSRQSSNTSIHDHGGSVRNRPGQLSFTNPKWDAEAEFDVVDYDMLVDVSVYDHGASGDEFLGHVDFRASKDPDTTVEGWFQLQGHADTMAEKAPTGEIFLEAIYHRAEKKHFGPQDFDILKLIGKGTFGQVYQVRKKDTQRIYAMKVLQKKVIVQKKEVAHTVGERNILVRTAMSDSPFIVGLKFSFQTPSELYLVTDYMSGGELFWHLQKEGRFDEKRAKFYIAELILAIQHLHNNDIVYRDLKPENILLDANGHIALCDFGLSKANLTKNDTTNTFCGTTEYLAPEVLLDESGYTKMVDFWSLGVLVFEMCCGWSPFYAEDTQQMYKNIAFGKVRFPRDTLSQEGRNFVKGLLNRNPKHRLGATDDAEELKRHPFFGDVDWTLLTKKLITPPFKPKLKSETDVSYFDPEFTTALDQNGSLNERAAALARGYAASTPLSPSVQANFQGFTFVDESALDDHMRDRAGLVDEDMDDGNGHGRRHRDNDDWDNLDDIDLRKANRMSGIVKTGHDEHMVGGSHFDV</sequence>
<feature type="domain" description="Protein kinase" evidence="13">
    <location>
        <begin position="506"/>
        <end position="767"/>
    </location>
</feature>
<keyword evidence="4" id="KW-0808">Transferase</keyword>
<organism evidence="15 16">
    <name type="scientific">Fusarium langsethiae</name>
    <dbReference type="NCBI Taxonomy" id="179993"/>
    <lineage>
        <taxon>Eukaryota</taxon>
        <taxon>Fungi</taxon>
        <taxon>Dikarya</taxon>
        <taxon>Ascomycota</taxon>
        <taxon>Pezizomycotina</taxon>
        <taxon>Sordariomycetes</taxon>
        <taxon>Hypocreomycetidae</taxon>
        <taxon>Hypocreales</taxon>
        <taxon>Nectriaceae</taxon>
        <taxon>Fusarium</taxon>
    </lineage>
</organism>
<comment type="caution">
    <text evidence="15">The sequence shown here is derived from an EMBL/GenBank/DDBJ whole genome shotgun (WGS) entry which is preliminary data.</text>
</comment>
<dbReference type="PROSITE" id="PS00108">
    <property type="entry name" value="PROTEIN_KINASE_ST"/>
    <property type="match status" value="1"/>
</dbReference>
<evidence type="ECO:0000256" key="6">
    <source>
        <dbReference type="ARBA" id="ARBA00022777"/>
    </source>
</evidence>
<dbReference type="OrthoDB" id="63267at2759"/>
<feature type="domain" description="AGC-kinase C-terminal" evidence="14">
    <location>
        <begin position="768"/>
        <end position="851"/>
    </location>
</feature>
<keyword evidence="16" id="KW-1185">Reference proteome</keyword>
<evidence type="ECO:0000256" key="10">
    <source>
        <dbReference type="PROSITE-ProRule" id="PRU10141"/>
    </source>
</evidence>
<evidence type="ECO:0000259" key="14">
    <source>
        <dbReference type="PROSITE" id="PS51285"/>
    </source>
</evidence>
<evidence type="ECO:0000313" key="16">
    <source>
        <dbReference type="Proteomes" id="UP000037904"/>
    </source>
</evidence>
<evidence type="ECO:0000256" key="2">
    <source>
        <dbReference type="ARBA" id="ARBA00022527"/>
    </source>
</evidence>
<evidence type="ECO:0000256" key="7">
    <source>
        <dbReference type="ARBA" id="ARBA00022840"/>
    </source>
</evidence>
<feature type="compositionally biased region" description="Polar residues" evidence="11">
    <location>
        <begin position="301"/>
        <end position="310"/>
    </location>
</feature>